<dbReference type="OrthoDB" id="167809at2759"/>
<gene>
    <name evidence="1" type="ORF">TSUD_261170</name>
</gene>
<reference evidence="2" key="1">
    <citation type="journal article" date="2017" name="Front. Plant Sci.">
        <title>Climate Clever Clovers: New Paradigm to Reduce the Environmental Footprint of Ruminants by Breeding Low Methanogenic Forages Utilizing Haplotype Variation.</title>
        <authorList>
            <person name="Kaur P."/>
            <person name="Appels R."/>
            <person name="Bayer P.E."/>
            <person name="Keeble-Gagnere G."/>
            <person name="Wang J."/>
            <person name="Hirakawa H."/>
            <person name="Shirasawa K."/>
            <person name="Vercoe P."/>
            <person name="Stefanova K."/>
            <person name="Durmic Z."/>
            <person name="Nichols P."/>
            <person name="Revell C."/>
            <person name="Isobe S.N."/>
            <person name="Edwards D."/>
            <person name="Erskine W."/>
        </authorList>
    </citation>
    <scope>NUCLEOTIDE SEQUENCE [LARGE SCALE GENOMIC DNA]</scope>
    <source>
        <strain evidence="2">cv. Daliak</strain>
    </source>
</reference>
<proteinExistence type="predicted"/>
<dbReference type="Proteomes" id="UP000242715">
    <property type="component" value="Unassembled WGS sequence"/>
</dbReference>
<protein>
    <submittedName>
        <fullName evidence="1">Uncharacterized protein</fullName>
    </submittedName>
</protein>
<keyword evidence="2" id="KW-1185">Reference proteome</keyword>
<name>A0A2Z6MZL8_TRISU</name>
<dbReference type="AlphaFoldDB" id="A0A2Z6MZL8"/>
<dbReference type="PANTHER" id="PTHR47044">
    <property type="entry name" value="OS02G0276400 PROTEIN"/>
    <property type="match status" value="1"/>
</dbReference>
<sequence length="79" mass="8705">MHARASQMGDVIDEVAEFTLKVVREHNSLGRDVELFRRHLYTSGNLGPATEGSKGAELVDGLVIKEEDYKLVKTSSSNT</sequence>
<accession>A0A2Z6MZL8</accession>
<evidence type="ECO:0000313" key="2">
    <source>
        <dbReference type="Proteomes" id="UP000242715"/>
    </source>
</evidence>
<evidence type="ECO:0000313" key="1">
    <source>
        <dbReference type="EMBL" id="GAU22317.1"/>
    </source>
</evidence>
<dbReference type="EMBL" id="DF973244">
    <property type="protein sequence ID" value="GAU22317.1"/>
    <property type="molecule type" value="Genomic_DNA"/>
</dbReference>
<organism evidence="1 2">
    <name type="scientific">Trifolium subterraneum</name>
    <name type="common">Subterranean clover</name>
    <dbReference type="NCBI Taxonomy" id="3900"/>
    <lineage>
        <taxon>Eukaryota</taxon>
        <taxon>Viridiplantae</taxon>
        <taxon>Streptophyta</taxon>
        <taxon>Embryophyta</taxon>
        <taxon>Tracheophyta</taxon>
        <taxon>Spermatophyta</taxon>
        <taxon>Magnoliopsida</taxon>
        <taxon>eudicotyledons</taxon>
        <taxon>Gunneridae</taxon>
        <taxon>Pentapetalae</taxon>
        <taxon>rosids</taxon>
        <taxon>fabids</taxon>
        <taxon>Fabales</taxon>
        <taxon>Fabaceae</taxon>
        <taxon>Papilionoideae</taxon>
        <taxon>50 kb inversion clade</taxon>
        <taxon>NPAAA clade</taxon>
        <taxon>Hologalegina</taxon>
        <taxon>IRL clade</taxon>
        <taxon>Trifolieae</taxon>
        <taxon>Trifolium</taxon>
    </lineage>
</organism>